<proteinExistence type="predicted"/>
<dbReference type="Gene3D" id="3.40.50.1110">
    <property type="entry name" value="SGNH hydrolase"/>
    <property type="match status" value="2"/>
</dbReference>
<dbReference type="InterPro" id="IPR036514">
    <property type="entry name" value="SGNH_hydro_sf"/>
</dbReference>
<dbReference type="GO" id="GO:0016788">
    <property type="term" value="F:hydrolase activity, acting on ester bonds"/>
    <property type="evidence" value="ECO:0007669"/>
    <property type="project" value="InterPro"/>
</dbReference>
<dbReference type="EMBL" id="QKTW01000019">
    <property type="protein sequence ID" value="PZF72152.1"/>
    <property type="molecule type" value="Genomic_DNA"/>
</dbReference>
<evidence type="ECO:0008006" key="3">
    <source>
        <dbReference type="Google" id="ProtNLM"/>
    </source>
</evidence>
<dbReference type="SUPFAM" id="SSF52266">
    <property type="entry name" value="SGNH hydrolase"/>
    <property type="match status" value="1"/>
</dbReference>
<sequence>MKKTYILGLLALSVASCKPKIEPVTPQKGDADFSTYLAVGNSLTSGYSDGSLYRSGQVNSYPAMLAGQFKLVGGGDFKEPLLPGESGWPEPKKVLAIVNGSLAPVDATQNDTAGSSTNIAAQGPFNNTGVPGIRCIDYLYPGYGTLNPYAARFYSSPTERPLDEALKINATFFTMWLGSNDVLGYATAGGEGIVGGIGLTDISSTTSFEASYNATVEALIAHGAKGALMNIPDVTTIPYFTTIPINGLVLTRQGQVDSLNAAYAPLGITFTLGQNNFIIQDVNSPVGFRQAKDGELLILTTPQDSLRAGWGSLKPIPKQYVLDATEISNVQTATIAFNQIIQNAAATYKLAYVDINAYLKTFTNGVVFNGVTFTTTYVSGGTFSLDGVHLTQRGYALAANEMIRTINAYYHSSIPSVDVNKYNGMLFP</sequence>
<keyword evidence="2" id="KW-1185">Reference proteome</keyword>
<name>A0A2W2AF12_9BACT</name>
<dbReference type="Pfam" id="PF00657">
    <property type="entry name" value="Lipase_GDSL"/>
    <property type="match status" value="1"/>
</dbReference>
<evidence type="ECO:0000313" key="1">
    <source>
        <dbReference type="EMBL" id="PZF72152.1"/>
    </source>
</evidence>
<reference evidence="1 2" key="1">
    <citation type="submission" date="2018-06" db="EMBL/GenBank/DDBJ databases">
        <title>Mucibacter soli gen. nov., sp. nov., a new member of the family Chitinophagaceae producing mucin.</title>
        <authorList>
            <person name="Kim M.-K."/>
            <person name="Park S."/>
            <person name="Kim T.-S."/>
            <person name="Joung Y."/>
            <person name="Han J.-H."/>
            <person name="Kim S.B."/>
        </authorList>
    </citation>
    <scope>NUCLEOTIDE SEQUENCE [LARGE SCALE GENOMIC DNA]</scope>
    <source>
        <strain evidence="1 2">R1-15</strain>
    </source>
</reference>
<dbReference type="OrthoDB" id="9764164at2"/>
<dbReference type="AlphaFoldDB" id="A0A2W2AF12"/>
<gene>
    <name evidence="1" type="ORF">DN068_14550</name>
</gene>
<organism evidence="1 2">
    <name type="scientific">Taibaiella soli</name>
    <dbReference type="NCBI Taxonomy" id="1649169"/>
    <lineage>
        <taxon>Bacteria</taxon>
        <taxon>Pseudomonadati</taxon>
        <taxon>Bacteroidota</taxon>
        <taxon>Chitinophagia</taxon>
        <taxon>Chitinophagales</taxon>
        <taxon>Chitinophagaceae</taxon>
        <taxon>Taibaiella</taxon>
    </lineage>
</organism>
<dbReference type="InterPro" id="IPR001087">
    <property type="entry name" value="GDSL"/>
</dbReference>
<evidence type="ECO:0000313" key="2">
    <source>
        <dbReference type="Proteomes" id="UP000248745"/>
    </source>
</evidence>
<accession>A0A2W2AF12</accession>
<dbReference type="RefSeq" id="WP_110999664.1">
    <property type="nucleotide sequence ID" value="NZ_QKTW01000019.1"/>
</dbReference>
<protein>
    <recommendedName>
        <fullName evidence="3">G-D-S-L family lipolytic protein</fullName>
    </recommendedName>
</protein>
<dbReference type="Proteomes" id="UP000248745">
    <property type="component" value="Unassembled WGS sequence"/>
</dbReference>
<comment type="caution">
    <text evidence="1">The sequence shown here is derived from an EMBL/GenBank/DDBJ whole genome shotgun (WGS) entry which is preliminary data.</text>
</comment>
<dbReference type="PROSITE" id="PS51257">
    <property type="entry name" value="PROKAR_LIPOPROTEIN"/>
    <property type="match status" value="1"/>
</dbReference>